<dbReference type="HOGENOM" id="CLU_1819407_0_0_1"/>
<dbReference type="EMBL" id="FR824795">
    <property type="protein sequence ID" value="CCA27986.1"/>
    <property type="molecule type" value="Genomic_DNA"/>
</dbReference>
<reference evidence="1" key="1">
    <citation type="journal article" date="2011" name="PLoS Biol.">
        <title>Gene gain and loss during evolution of obligate parasitism in the white rust pathogen of Arabidopsis thaliana.</title>
        <authorList>
            <person name="Kemen E."/>
            <person name="Gardiner A."/>
            <person name="Schultz-Larsen T."/>
            <person name="Kemen A.C."/>
            <person name="Balmuth A.L."/>
            <person name="Robert-Seilaniantz A."/>
            <person name="Bailey K."/>
            <person name="Holub E."/>
            <person name="Studholme D.J."/>
            <person name="Maclean D."/>
            <person name="Jones J.D."/>
        </authorList>
    </citation>
    <scope>NUCLEOTIDE SEQUENCE</scope>
</reference>
<organism evidence="1">
    <name type="scientific">Albugo laibachii Nc14</name>
    <dbReference type="NCBI Taxonomy" id="890382"/>
    <lineage>
        <taxon>Eukaryota</taxon>
        <taxon>Sar</taxon>
        <taxon>Stramenopiles</taxon>
        <taxon>Oomycota</taxon>
        <taxon>Peronosporomycetes</taxon>
        <taxon>Albuginales</taxon>
        <taxon>Albuginaceae</taxon>
        <taxon>Albugo</taxon>
    </lineage>
</organism>
<name>F0X2A6_9STRA</name>
<proteinExistence type="predicted"/>
<accession>F0X2A6</accession>
<protein>
    <submittedName>
        <fullName evidence="1">AlNc14C929G12642 protein</fullName>
    </submittedName>
</protein>
<sequence length="142" mass="16502">MFHFDEGPRSSADFNGRLFIPGVVVFMGKKLAPTHVAVVVENRRYRVKCSSVVFFSLILNWTRKYNQLKFTLKYNLRGESRHMVFEPTEFIVQIGDICILLFEESIYEDKLDLGFSLLSKFNAITDTALLQNTVTRRELIPF</sequence>
<dbReference type="AlphaFoldDB" id="F0X2A6"/>
<gene>
    <name evidence="1" type="primary">AlNc14C929G12642</name>
    <name evidence="1" type="ORF">ALNC14_141300</name>
</gene>
<reference evidence="1" key="2">
    <citation type="submission" date="2011-02" db="EMBL/GenBank/DDBJ databases">
        <authorList>
            <person name="MacLean D."/>
        </authorList>
    </citation>
    <scope>NUCLEOTIDE SEQUENCE</scope>
</reference>
<evidence type="ECO:0000313" key="1">
    <source>
        <dbReference type="EMBL" id="CCA27986.1"/>
    </source>
</evidence>